<dbReference type="Proteomes" id="UP001596956">
    <property type="component" value="Unassembled WGS sequence"/>
</dbReference>
<gene>
    <name evidence="3" type="ORF">ACFQZU_08545</name>
</gene>
<proteinExistence type="predicted"/>
<evidence type="ECO:0000259" key="2">
    <source>
        <dbReference type="Pfam" id="PF14451"/>
    </source>
</evidence>
<evidence type="ECO:0000313" key="4">
    <source>
        <dbReference type="Proteomes" id="UP001596956"/>
    </source>
</evidence>
<evidence type="ECO:0000259" key="1">
    <source>
        <dbReference type="Pfam" id="PF01927"/>
    </source>
</evidence>
<feature type="domain" description="Ubiquitin Mut7-C" evidence="2">
    <location>
        <begin position="8"/>
        <end position="85"/>
    </location>
</feature>
<dbReference type="Pfam" id="PF14451">
    <property type="entry name" value="Ub-Mut7C"/>
    <property type="match status" value="1"/>
</dbReference>
<sequence>MDRPDRPDVHLRFSPDLRLFLSARTRGAELRVDHDSTATLGHMVQSAGVPLTEVGTLLAGGRSVGSDHRPAPGETADVLPITRPQRLPFSPPRFLLDVHLGALARRLRLMGVDTAYSNDLDDGTLVAMANEQRRALLTQDRRLLHRRALEAGAFVHGRYPDEQMCDVLDRFAPPLAPWSRCGACNGLLVPTAKENVDHLLEPGTRRTQNAFTRCRGCGRVYWPGAHHPRLAAIVETAERVVAAAP</sequence>
<dbReference type="PANTHER" id="PTHR39081">
    <property type="entry name" value="MUT7-C DOMAIN-CONTAINING PROTEIN"/>
    <property type="match status" value="1"/>
</dbReference>
<keyword evidence="4" id="KW-1185">Reference proteome</keyword>
<name>A0ABW3BET7_9ACTN</name>
<comment type="caution">
    <text evidence="3">The sequence shown here is derived from an EMBL/GenBank/DDBJ whole genome shotgun (WGS) entry which is preliminary data.</text>
</comment>
<dbReference type="InterPro" id="IPR002782">
    <property type="entry name" value="Mut7-C_RNAse_dom"/>
</dbReference>
<evidence type="ECO:0000313" key="3">
    <source>
        <dbReference type="EMBL" id="MFD0801366.1"/>
    </source>
</evidence>
<dbReference type="EMBL" id="JBHTHR010000205">
    <property type="protein sequence ID" value="MFD0801366.1"/>
    <property type="molecule type" value="Genomic_DNA"/>
</dbReference>
<dbReference type="InterPro" id="IPR027798">
    <property type="entry name" value="Ub_Mut7C"/>
</dbReference>
<reference evidence="4" key="1">
    <citation type="journal article" date="2019" name="Int. J. Syst. Evol. Microbiol.">
        <title>The Global Catalogue of Microorganisms (GCM) 10K type strain sequencing project: providing services to taxonomists for standard genome sequencing and annotation.</title>
        <authorList>
            <consortium name="The Broad Institute Genomics Platform"/>
            <consortium name="The Broad Institute Genome Sequencing Center for Infectious Disease"/>
            <person name="Wu L."/>
            <person name="Ma J."/>
        </authorList>
    </citation>
    <scope>NUCLEOTIDE SEQUENCE [LARGE SCALE GENOMIC DNA]</scope>
    <source>
        <strain evidence="4">CCUG 63369</strain>
    </source>
</reference>
<organism evidence="3 4">
    <name type="scientific">Streptomonospora algeriensis</name>
    <dbReference type="NCBI Taxonomy" id="995084"/>
    <lineage>
        <taxon>Bacteria</taxon>
        <taxon>Bacillati</taxon>
        <taxon>Actinomycetota</taxon>
        <taxon>Actinomycetes</taxon>
        <taxon>Streptosporangiales</taxon>
        <taxon>Nocardiopsidaceae</taxon>
        <taxon>Streptomonospora</taxon>
    </lineage>
</organism>
<feature type="domain" description="Mut7-C RNAse" evidence="1">
    <location>
        <begin position="92"/>
        <end position="232"/>
    </location>
</feature>
<dbReference type="Pfam" id="PF01927">
    <property type="entry name" value="Mut7-C"/>
    <property type="match status" value="1"/>
</dbReference>
<dbReference type="PANTHER" id="PTHR39081:SF1">
    <property type="entry name" value="MUT7-C RNASE DOMAIN-CONTAINING PROTEIN"/>
    <property type="match status" value="1"/>
</dbReference>
<accession>A0ABW3BET7</accession>
<protein>
    <submittedName>
        <fullName evidence="3">Mut7-C RNAse domain-containing protein</fullName>
    </submittedName>
</protein>